<organism evidence="1 2">
    <name type="scientific">Paenibacillus macerans</name>
    <name type="common">Bacillus macerans</name>
    <dbReference type="NCBI Taxonomy" id="44252"/>
    <lineage>
        <taxon>Bacteria</taxon>
        <taxon>Bacillati</taxon>
        <taxon>Bacillota</taxon>
        <taxon>Bacilli</taxon>
        <taxon>Bacillales</taxon>
        <taxon>Paenibacillaceae</taxon>
        <taxon>Paenibacillus</taxon>
    </lineage>
</organism>
<dbReference type="Proteomes" id="UP000442469">
    <property type="component" value="Unassembled WGS sequence"/>
</dbReference>
<dbReference type="AlphaFoldDB" id="A0A6N8F724"/>
<proteinExistence type="predicted"/>
<comment type="caution">
    <text evidence="1">The sequence shown here is derived from an EMBL/GenBank/DDBJ whole genome shotgun (WGS) entry which is preliminary data.</text>
</comment>
<dbReference type="InterPro" id="IPR010022">
    <property type="entry name" value="XkdX"/>
</dbReference>
<accession>A0A6N8F724</accession>
<protein>
    <submittedName>
        <fullName evidence="1">XkdX family protein</fullName>
    </submittedName>
</protein>
<dbReference type="EMBL" id="WNZZ01000045">
    <property type="protein sequence ID" value="MUG26503.1"/>
    <property type="molecule type" value="Genomic_DNA"/>
</dbReference>
<dbReference type="Pfam" id="PF09693">
    <property type="entry name" value="Phage_XkdX"/>
    <property type="match status" value="1"/>
</dbReference>
<sequence>MKFWALAFTMKWVTAEALRGAVKTEQNPFGEITPEEYKEITKIDFEQQE</sequence>
<evidence type="ECO:0000313" key="1">
    <source>
        <dbReference type="EMBL" id="MUG26503.1"/>
    </source>
</evidence>
<name>A0A6N8F724_PAEMA</name>
<evidence type="ECO:0000313" key="2">
    <source>
        <dbReference type="Proteomes" id="UP000442469"/>
    </source>
</evidence>
<reference evidence="1 2" key="1">
    <citation type="submission" date="2019-11" db="EMBL/GenBank/DDBJ databases">
        <title>Draft genome sequences of five Paenibacillus species of dairy origin.</title>
        <authorList>
            <person name="Olajide A.M."/>
            <person name="Chen S."/>
            <person name="Lapointe G."/>
        </authorList>
    </citation>
    <scope>NUCLEOTIDE SEQUENCE [LARGE SCALE GENOMIC DNA]</scope>
    <source>
        <strain evidence="1 2">3CT49</strain>
    </source>
</reference>
<dbReference type="RefSeq" id="WP_155621496.1">
    <property type="nucleotide sequence ID" value="NZ_JARLKV010000024.1"/>
</dbReference>
<gene>
    <name evidence="1" type="ORF">GNQ08_29690</name>
</gene>